<sequence length="265" mass="30749">MSVFKVVGTVIVFVSALGGGGYFAWDYFIDTEIRSLDNSKYEENTFGKRYGIYLLDPFNRKNKDAWEALFNKWNTDKDKTRPSPQLSNEFQKGKIDKGYSNKEGEEDKSLNKVCKTIFEQAESQVTNDKKTNTWTYCSLLGEETKLISTTEKTEYNNKFGGKDEFQNKLVVVKKSGTTNANEAFWSRRNKEFFDEINLEDTSGKHASKDSIFATLYEKKHQQRREINDTVRDTCEKAYDKKITGGDEKIKFTEEDIKRFCFLIPE</sequence>
<evidence type="ECO:0000256" key="1">
    <source>
        <dbReference type="SAM" id="MobiDB-lite"/>
    </source>
</evidence>
<evidence type="ECO:0000313" key="4">
    <source>
        <dbReference type="Proteomes" id="UP000324831"/>
    </source>
</evidence>
<protein>
    <submittedName>
        <fullName evidence="3">Uncharacterized protein</fullName>
    </submittedName>
</protein>
<feature type="transmembrane region" description="Helical" evidence="2">
    <location>
        <begin position="6"/>
        <end position="25"/>
    </location>
</feature>
<evidence type="ECO:0000256" key="2">
    <source>
        <dbReference type="SAM" id="Phobius"/>
    </source>
</evidence>
<gene>
    <name evidence="3" type="ORF">MHSWG343_10210</name>
</gene>
<feature type="region of interest" description="Disordered" evidence="1">
    <location>
        <begin position="77"/>
        <end position="104"/>
    </location>
</feature>
<keyword evidence="2" id="KW-0812">Transmembrane</keyword>
<dbReference type="AlphaFoldDB" id="A0A478FR82"/>
<keyword evidence="2" id="KW-0472">Membrane</keyword>
<reference evidence="3 4" key="1">
    <citation type="submission" date="2019-01" db="EMBL/GenBank/DDBJ databases">
        <title>Draft genome sequences of Candidatus Mycoplasma haemohominis SWG34-3 identified from a patient with pyrexia, anemia and liver dysfunction.</title>
        <authorList>
            <person name="Sekizuka T."/>
            <person name="Hattori N."/>
            <person name="Katano H."/>
            <person name="Takuma T."/>
            <person name="Ito T."/>
            <person name="Arai N."/>
            <person name="Yanai R."/>
            <person name="Ishii S."/>
            <person name="Miura Y."/>
            <person name="Tokunaga T."/>
            <person name="Watanabe H."/>
            <person name="Nomura N."/>
            <person name="Eguchi J."/>
            <person name="Arai T."/>
            <person name="Hasegawa H."/>
            <person name="Nakamaki T."/>
            <person name="Wakita T."/>
            <person name="Niki Y."/>
            <person name="Kuroda M."/>
        </authorList>
    </citation>
    <scope>NUCLEOTIDE SEQUENCE [LARGE SCALE GENOMIC DNA]</scope>
    <source>
        <strain evidence="3">SWG34-3</strain>
    </source>
</reference>
<organism evidence="3 4">
    <name type="scientific">Candidatus Mycoplasma haematohominis</name>
    <dbReference type="NCBI Taxonomy" id="1494318"/>
    <lineage>
        <taxon>Bacteria</taxon>
        <taxon>Bacillati</taxon>
        <taxon>Mycoplasmatota</taxon>
        <taxon>Mollicutes</taxon>
        <taxon>Mycoplasmataceae</taxon>
        <taxon>Mycoplasma</taxon>
    </lineage>
</organism>
<proteinExistence type="predicted"/>
<name>A0A478FR82_9MOLU</name>
<comment type="caution">
    <text evidence="3">The sequence shown here is derived from an EMBL/GenBank/DDBJ whole genome shotgun (WGS) entry which is preliminary data.</text>
</comment>
<dbReference type="Proteomes" id="UP000324831">
    <property type="component" value="Unassembled WGS sequence"/>
</dbReference>
<dbReference type="EMBL" id="BIMN01000007">
    <property type="protein sequence ID" value="GCE64013.1"/>
    <property type="molecule type" value="Genomic_DNA"/>
</dbReference>
<keyword evidence="2" id="KW-1133">Transmembrane helix</keyword>
<evidence type="ECO:0000313" key="3">
    <source>
        <dbReference type="EMBL" id="GCE64013.1"/>
    </source>
</evidence>
<accession>A0A478FR82</accession>
<feature type="compositionally biased region" description="Basic and acidic residues" evidence="1">
    <location>
        <begin position="91"/>
        <end position="104"/>
    </location>
</feature>